<dbReference type="Gene3D" id="3.40.50.300">
    <property type="entry name" value="P-loop containing nucleotide triphosphate hydrolases"/>
    <property type="match status" value="2"/>
</dbReference>
<dbReference type="AlphaFoldDB" id="A0A7R9E7Z5"/>
<protein>
    <recommendedName>
        <fullName evidence="3">Sulfotransferase domain-containing protein</fullName>
    </recommendedName>
</protein>
<organism evidence="4">
    <name type="scientific">Timema monikensis</name>
    <dbReference type="NCBI Taxonomy" id="170555"/>
    <lineage>
        <taxon>Eukaryota</taxon>
        <taxon>Metazoa</taxon>
        <taxon>Ecdysozoa</taxon>
        <taxon>Arthropoda</taxon>
        <taxon>Hexapoda</taxon>
        <taxon>Insecta</taxon>
        <taxon>Pterygota</taxon>
        <taxon>Neoptera</taxon>
        <taxon>Polyneoptera</taxon>
        <taxon>Phasmatodea</taxon>
        <taxon>Timematodea</taxon>
        <taxon>Timematoidea</taxon>
        <taxon>Timematidae</taxon>
        <taxon>Timema</taxon>
    </lineage>
</organism>
<gene>
    <name evidence="4" type="ORF">TMSB3V08_LOCUS5537</name>
</gene>
<feature type="domain" description="Sulfotransferase" evidence="3">
    <location>
        <begin position="135"/>
        <end position="256"/>
    </location>
</feature>
<dbReference type="GO" id="GO:0008146">
    <property type="term" value="F:sulfotransferase activity"/>
    <property type="evidence" value="ECO:0007669"/>
    <property type="project" value="InterPro"/>
</dbReference>
<name>A0A7R9E7Z5_9NEOP</name>
<evidence type="ECO:0000256" key="2">
    <source>
        <dbReference type="ARBA" id="ARBA00022679"/>
    </source>
</evidence>
<dbReference type="PANTHER" id="PTHR11783">
    <property type="entry name" value="SULFOTRANSFERASE SULT"/>
    <property type="match status" value="1"/>
</dbReference>
<comment type="similarity">
    <text evidence="1">Belongs to the sulfotransferase 1 family.</text>
</comment>
<accession>A0A7R9E7Z5</accession>
<reference evidence="4" key="1">
    <citation type="submission" date="2020-11" db="EMBL/GenBank/DDBJ databases">
        <authorList>
            <person name="Tran Van P."/>
        </authorList>
    </citation>
    <scope>NUCLEOTIDE SEQUENCE</scope>
</reference>
<evidence type="ECO:0000259" key="3">
    <source>
        <dbReference type="Pfam" id="PF00685"/>
    </source>
</evidence>
<dbReference type="Pfam" id="PF00685">
    <property type="entry name" value="Sulfotransfer_1"/>
    <property type="match status" value="2"/>
</dbReference>
<dbReference type="SUPFAM" id="SSF52540">
    <property type="entry name" value="P-loop containing nucleoside triphosphate hydrolases"/>
    <property type="match status" value="1"/>
</dbReference>
<dbReference type="EMBL" id="OB793848">
    <property type="protein sequence ID" value="CAD7428744.1"/>
    <property type="molecule type" value="Genomic_DNA"/>
</dbReference>
<dbReference type="InterPro" id="IPR000863">
    <property type="entry name" value="Sulfotransferase_dom"/>
</dbReference>
<dbReference type="InterPro" id="IPR027417">
    <property type="entry name" value="P-loop_NTPase"/>
</dbReference>
<keyword evidence="2" id="KW-0808">Transferase</keyword>
<evidence type="ECO:0000313" key="4">
    <source>
        <dbReference type="EMBL" id="CAD7428744.1"/>
    </source>
</evidence>
<evidence type="ECO:0000256" key="1">
    <source>
        <dbReference type="ARBA" id="ARBA00005771"/>
    </source>
</evidence>
<sequence length="264" mass="30554">MLPPKLLESGAKVVYIARNPKDVAVSCYHFKRLVQAFGYTGDFASYWDYFEKNQRNHLRELKLFSASQDEFGKTSSSQIRLPPTPTSPLTTPVLRVNPSLYCDLNCYRIHDVGRLGSMVATYREFARCYYASILIPWAPYWAHINEGWKRRHQPNVLFLFYEDINKDLPGTVKKVAQFLNKSLSDEQVAQMSKHLNIENFRRNPAVNMDFLKEVGLLNSGEQSFIRKGGVGGWTSEFTPELNQRADRWIHEHLKNTDIRFPSTN</sequence>
<proteinExistence type="inferred from homology"/>
<feature type="domain" description="Sulfotransferase" evidence="3">
    <location>
        <begin position="1"/>
        <end position="54"/>
    </location>
</feature>